<proteinExistence type="predicted"/>
<dbReference type="AlphaFoldDB" id="A0AAD5Z8N3"/>
<feature type="compositionally biased region" description="Basic residues" evidence="1">
    <location>
        <begin position="123"/>
        <end position="134"/>
    </location>
</feature>
<dbReference type="PROSITE" id="PS50108">
    <property type="entry name" value="CRIB"/>
    <property type="match status" value="1"/>
</dbReference>
<organism evidence="3 4">
    <name type="scientific">Rhynchospora tenuis</name>
    <dbReference type="NCBI Taxonomy" id="198213"/>
    <lineage>
        <taxon>Eukaryota</taxon>
        <taxon>Viridiplantae</taxon>
        <taxon>Streptophyta</taxon>
        <taxon>Embryophyta</taxon>
        <taxon>Tracheophyta</taxon>
        <taxon>Spermatophyta</taxon>
        <taxon>Magnoliopsida</taxon>
        <taxon>Liliopsida</taxon>
        <taxon>Poales</taxon>
        <taxon>Cyperaceae</taxon>
        <taxon>Cyperoideae</taxon>
        <taxon>Rhynchosporeae</taxon>
        <taxon>Rhynchospora</taxon>
    </lineage>
</organism>
<gene>
    <name evidence="3" type="ORF">LUZ61_018092</name>
</gene>
<comment type="caution">
    <text evidence="3">The sequence shown here is derived from an EMBL/GenBank/DDBJ whole genome shotgun (WGS) entry which is preliminary data.</text>
</comment>
<evidence type="ECO:0000313" key="3">
    <source>
        <dbReference type="EMBL" id="KAJ3688928.1"/>
    </source>
</evidence>
<dbReference type="PANTHER" id="PTHR46325:SF20">
    <property type="entry name" value="CRIB DOMAIN-CONTAINING PROTEIN RIC10"/>
    <property type="match status" value="1"/>
</dbReference>
<reference evidence="3 4" key="1">
    <citation type="journal article" date="2022" name="Cell">
        <title>Repeat-based holocentromeres influence genome architecture and karyotype evolution.</title>
        <authorList>
            <person name="Hofstatter P.G."/>
            <person name="Thangavel G."/>
            <person name="Lux T."/>
            <person name="Neumann P."/>
            <person name="Vondrak T."/>
            <person name="Novak P."/>
            <person name="Zhang M."/>
            <person name="Costa L."/>
            <person name="Castellani M."/>
            <person name="Scott A."/>
            <person name="Toegelov H."/>
            <person name="Fuchs J."/>
            <person name="Mata-Sucre Y."/>
            <person name="Dias Y."/>
            <person name="Vanzela A.L.L."/>
            <person name="Huettel B."/>
            <person name="Almeida C.C.S."/>
            <person name="Simkova H."/>
            <person name="Souza G."/>
            <person name="Pedrosa-Harand A."/>
            <person name="Macas J."/>
            <person name="Mayer K.F.X."/>
            <person name="Houben A."/>
            <person name="Marques A."/>
        </authorList>
    </citation>
    <scope>NUCLEOTIDE SEQUENCE [LARGE SCALE GENOMIC DNA]</scope>
    <source>
        <strain evidence="3">RhyTen1mFocal</strain>
    </source>
</reference>
<dbReference type="PANTHER" id="PTHR46325">
    <property type="entry name" value="CRIB DOMAIN-CONTAINING PROTEIN RIC8"/>
    <property type="match status" value="1"/>
</dbReference>
<evidence type="ECO:0000256" key="1">
    <source>
        <dbReference type="SAM" id="MobiDB-lite"/>
    </source>
</evidence>
<keyword evidence="4" id="KW-1185">Reference proteome</keyword>
<evidence type="ECO:0000259" key="2">
    <source>
        <dbReference type="PROSITE" id="PS50108"/>
    </source>
</evidence>
<protein>
    <recommendedName>
        <fullName evidence="2">CRIB domain-containing protein</fullName>
    </recommendedName>
</protein>
<dbReference type="EMBL" id="JAMRDG010000002">
    <property type="protein sequence ID" value="KAJ3688928.1"/>
    <property type="molecule type" value="Genomic_DNA"/>
</dbReference>
<name>A0AAD5Z8N3_9POAL</name>
<feature type="region of interest" description="Disordered" evidence="1">
    <location>
        <begin position="89"/>
        <end position="199"/>
    </location>
</feature>
<feature type="domain" description="CRIB" evidence="2">
    <location>
        <begin position="29"/>
        <end position="42"/>
    </location>
</feature>
<accession>A0AAD5Z8N3</accession>
<dbReference type="InterPro" id="IPR000095">
    <property type="entry name" value="CRIB_dom"/>
</dbReference>
<dbReference type="Proteomes" id="UP001210211">
    <property type="component" value="Unassembled WGS sequence"/>
</dbReference>
<evidence type="ECO:0000313" key="4">
    <source>
        <dbReference type="Proteomes" id="UP001210211"/>
    </source>
</evidence>
<sequence>MGAIMKKNILRPIQFISKIFDAKEEELQIGLPTDVKHLAHIGFHGPETTGPSWMDQYHSAPLEMQGSEHSAAGANQWASQEINFDIDESQDIPSQSPKPTRPRHSRRHQSEGTINVDKESSKKKGHRLIRKKKEGTKEDSAVTPDKPAVPKSKKKKSKGSEGGSGSSGPRRREAAVAPEEGGIRTDRAAKPLAVEIGLS</sequence>